<keyword evidence="1" id="KW-0812">Transmembrane</keyword>
<reference evidence="2" key="2">
    <citation type="journal article" date="2024" name="Antonie Van Leeuwenhoek">
        <title>Roseihalotalea indica gen. nov., sp. nov., a halophilic Bacteroidetes from mesopelagic Southwest Indian Ocean with higher carbohydrate metabolic potential.</title>
        <authorList>
            <person name="Chen B."/>
            <person name="Zhang M."/>
            <person name="Lin D."/>
            <person name="Ye J."/>
            <person name="Tang K."/>
        </authorList>
    </citation>
    <scope>NUCLEOTIDE SEQUENCE</scope>
    <source>
        <strain evidence="2">TK19036</strain>
    </source>
</reference>
<feature type="transmembrane region" description="Helical" evidence="1">
    <location>
        <begin position="12"/>
        <end position="31"/>
    </location>
</feature>
<keyword evidence="1" id="KW-0472">Membrane</keyword>
<evidence type="ECO:0000313" key="2">
    <source>
        <dbReference type="EMBL" id="WKN39043.1"/>
    </source>
</evidence>
<protein>
    <submittedName>
        <fullName evidence="2">Uncharacterized protein</fullName>
    </submittedName>
</protein>
<accession>A0AA49GR99</accession>
<gene>
    <name evidence="2" type="ORF">K4G66_10050</name>
</gene>
<dbReference type="InterPro" id="IPR057695">
    <property type="entry name" value="DUF7935"/>
</dbReference>
<dbReference type="EMBL" id="CP120682">
    <property type="protein sequence ID" value="WKN39043.1"/>
    <property type="molecule type" value="Genomic_DNA"/>
</dbReference>
<proteinExistence type="predicted"/>
<reference evidence="2" key="1">
    <citation type="journal article" date="2023" name="Comput. Struct. Biotechnol. J.">
        <title>Discovery of a novel marine Bacteroidetes with a rich repertoire of carbohydrate-active enzymes.</title>
        <authorList>
            <person name="Chen B."/>
            <person name="Liu G."/>
            <person name="Chen Q."/>
            <person name="Wang H."/>
            <person name="Liu L."/>
            <person name="Tang K."/>
        </authorList>
    </citation>
    <scope>NUCLEOTIDE SEQUENCE</scope>
    <source>
        <strain evidence="2">TK19036</strain>
    </source>
</reference>
<name>A0AA49GR99_9BACT</name>
<sequence>MNESVIIEFIKILLPAAAVLYAMYLTVKSFLNKEISQRMADVKLKGIETTLPIRLQAYERLSLLLERITPSNLILRLNDSNYSAKEFQQILTFHVREEYNHNLSQQIYVGDQVWQFTTQAVEDVIATINNAADGLPAEARSIDLAKKALEIQSQKEVSPIEQALTEVKKEVKLLF</sequence>
<dbReference type="Pfam" id="PF25589">
    <property type="entry name" value="DUF7935"/>
    <property type="match status" value="1"/>
</dbReference>
<organism evidence="2">
    <name type="scientific">Roseihalotalea indica</name>
    <dbReference type="NCBI Taxonomy" id="2867963"/>
    <lineage>
        <taxon>Bacteria</taxon>
        <taxon>Pseudomonadati</taxon>
        <taxon>Bacteroidota</taxon>
        <taxon>Cytophagia</taxon>
        <taxon>Cytophagales</taxon>
        <taxon>Catalimonadaceae</taxon>
        <taxon>Roseihalotalea</taxon>
    </lineage>
</organism>
<evidence type="ECO:0000256" key="1">
    <source>
        <dbReference type="SAM" id="Phobius"/>
    </source>
</evidence>
<dbReference type="AlphaFoldDB" id="A0AA49GR99"/>
<keyword evidence="1" id="KW-1133">Transmembrane helix</keyword>